<keyword evidence="1" id="KW-0547">Nucleotide-binding</keyword>
<evidence type="ECO:0000313" key="5">
    <source>
        <dbReference type="Proteomes" id="UP001642464"/>
    </source>
</evidence>
<dbReference type="PROSITE" id="PS50011">
    <property type="entry name" value="PROTEIN_KINASE_DOM"/>
    <property type="match status" value="1"/>
</dbReference>
<keyword evidence="1" id="KW-0067">ATP-binding</keyword>
<dbReference type="PANTHER" id="PTHR46146">
    <property type="entry name" value="SERINE/THREONINE-PROTEIN KINASE-LIKE PROTEIN CCR4"/>
    <property type="match status" value="1"/>
</dbReference>
<dbReference type="Gene3D" id="3.30.200.20">
    <property type="entry name" value="Phosphorylase Kinase, domain 1"/>
    <property type="match status" value="1"/>
</dbReference>
<dbReference type="SMART" id="SM00220">
    <property type="entry name" value="S_TKc"/>
    <property type="match status" value="1"/>
</dbReference>
<evidence type="ECO:0000256" key="2">
    <source>
        <dbReference type="SAM" id="MobiDB-lite"/>
    </source>
</evidence>
<accession>A0ABP0I9B1</accession>
<keyword evidence="5" id="KW-1185">Reference proteome</keyword>
<evidence type="ECO:0000259" key="3">
    <source>
        <dbReference type="PROSITE" id="PS50011"/>
    </source>
</evidence>
<comment type="caution">
    <text evidence="4">The sequence shown here is derived from an EMBL/GenBank/DDBJ whole genome shotgun (WGS) entry which is preliminary data.</text>
</comment>
<feature type="region of interest" description="Disordered" evidence="2">
    <location>
        <begin position="482"/>
        <end position="514"/>
    </location>
</feature>
<dbReference type="InterPro" id="IPR000719">
    <property type="entry name" value="Prot_kinase_dom"/>
</dbReference>
<feature type="domain" description="Protein kinase" evidence="3">
    <location>
        <begin position="188"/>
        <end position="479"/>
    </location>
</feature>
<organism evidence="4 5">
    <name type="scientific">Durusdinium trenchii</name>
    <dbReference type="NCBI Taxonomy" id="1381693"/>
    <lineage>
        <taxon>Eukaryota</taxon>
        <taxon>Sar</taxon>
        <taxon>Alveolata</taxon>
        <taxon>Dinophyceae</taxon>
        <taxon>Suessiales</taxon>
        <taxon>Symbiodiniaceae</taxon>
        <taxon>Durusdinium</taxon>
    </lineage>
</organism>
<proteinExistence type="predicted"/>
<dbReference type="InterPro" id="IPR017441">
    <property type="entry name" value="Protein_kinase_ATP_BS"/>
</dbReference>
<gene>
    <name evidence="4" type="ORF">SCF082_LOCUS5422</name>
</gene>
<dbReference type="PANTHER" id="PTHR46146:SF3">
    <property type="entry name" value="SERINE_THREONINE-PROTEIN KINASE-LIKE PROTEIN CCR3-RELATED"/>
    <property type="match status" value="1"/>
</dbReference>
<dbReference type="EMBL" id="CAXAMM010002925">
    <property type="protein sequence ID" value="CAK8997940.1"/>
    <property type="molecule type" value="Genomic_DNA"/>
</dbReference>
<sequence length="871" mass="92883">MGPGQTSIQVLRSSRSSQSLANGVNGVSGASMLVAPSISYAPLGGGDAAAGPLLRARGPSGPSTTVVTVKKPIPVTSASVTTACSVANVTSVTSSVVSGASGGSSPIRRAGANPAATLISVPAAAGDTAGTGARVVKVGNVGTPVAASKARMASASSRLAQGGQASAQLRAVSLEYSHSDLTAATDNWSHSKRLGSGKHGAVYKAELKDGSQVAVKAIDLAAVTRAGDSPQDAGFDEEVLMLSKFRHPNLVTLLGWGSHGDFRYLVYELLAGGDLFRRLHKSRSSNPKPFLWYDRVSVCLDAASGLSHLHNSNPKAFHRDIKSANILMDRHGTAKLADFGLSCCSSYAGANHVDVRFASGTPGYRCPVYERTGRVSEASEAYSFCMVMLEVLLGLDPSATNSKAPSGLTYPIQEAVSPGTPGAEERCLQALDQTAGPWPLELAQEIARLAIRGVNATDEKQRPSSVEIVRTLRSLSERFPAGQDFTSIQTERKPEASSKHRATQPSVQKVQRSVAPQVPTPFPLREEAKAPLTPSHCESSQVSPVIYNLDSPYFLEVTLATGSFELSDEQRRLPLKPLRMEGGAFVVAVGRGQQPELFEAWLPDGKMRTCVSRNAFEVAWRDGDYSPWLTAQGSGPVALDGQAVTPKTAYSLRHGAEIGLLYGKQLLIRFKFHDNVKSQPGQVVRSYTGSLVPPTPVMGHRALPSSPYAYSARGTRRTRERSVGAAWVESGHVQVREAESGNANVNAPPVVCLEIWGEKVPENRIGPVSLAGKPLLVGSRHQPFLEKSLTNMVDRDHFCIASEGGVFWLLCLTSKGLWRVREGTEPQRLILDDLASLQHGDLIVPRLGPEVTVEQCCRTLSWNFLVVLEPS</sequence>
<dbReference type="Proteomes" id="UP001642464">
    <property type="component" value="Unassembled WGS sequence"/>
</dbReference>
<name>A0ABP0I9B1_9DINO</name>
<dbReference type="InterPro" id="IPR011009">
    <property type="entry name" value="Kinase-like_dom_sf"/>
</dbReference>
<dbReference type="PROSITE" id="PS00107">
    <property type="entry name" value="PROTEIN_KINASE_ATP"/>
    <property type="match status" value="1"/>
</dbReference>
<dbReference type="Pfam" id="PF00069">
    <property type="entry name" value="Pkinase"/>
    <property type="match status" value="1"/>
</dbReference>
<protein>
    <submittedName>
        <fullName evidence="4">Probable LRR receptor-like serine/threonine-protein kinase At5g48740</fullName>
    </submittedName>
</protein>
<dbReference type="Gene3D" id="1.10.510.10">
    <property type="entry name" value="Transferase(Phosphotransferase) domain 1"/>
    <property type="match status" value="1"/>
</dbReference>
<evidence type="ECO:0000256" key="1">
    <source>
        <dbReference type="PROSITE-ProRule" id="PRU10141"/>
    </source>
</evidence>
<evidence type="ECO:0000313" key="4">
    <source>
        <dbReference type="EMBL" id="CAK8997940.1"/>
    </source>
</evidence>
<feature type="binding site" evidence="1">
    <location>
        <position position="216"/>
    </location>
    <ligand>
        <name>ATP</name>
        <dbReference type="ChEBI" id="CHEBI:30616"/>
    </ligand>
</feature>
<reference evidence="4 5" key="1">
    <citation type="submission" date="2024-02" db="EMBL/GenBank/DDBJ databases">
        <authorList>
            <person name="Chen Y."/>
            <person name="Shah S."/>
            <person name="Dougan E. K."/>
            <person name="Thang M."/>
            <person name="Chan C."/>
        </authorList>
    </citation>
    <scope>NUCLEOTIDE SEQUENCE [LARGE SCALE GENOMIC DNA]</scope>
</reference>
<dbReference type="SUPFAM" id="SSF56112">
    <property type="entry name" value="Protein kinase-like (PK-like)"/>
    <property type="match status" value="1"/>
</dbReference>